<feature type="transmembrane region" description="Helical" evidence="8">
    <location>
        <begin position="263"/>
        <end position="280"/>
    </location>
</feature>
<keyword evidence="6 8" id="KW-0472">Membrane</keyword>
<feature type="compositionally biased region" description="Acidic residues" evidence="7">
    <location>
        <begin position="423"/>
        <end position="434"/>
    </location>
</feature>
<dbReference type="PANTHER" id="PTHR23522">
    <property type="entry name" value="BLL5896 PROTEIN"/>
    <property type="match status" value="1"/>
</dbReference>
<evidence type="ECO:0000313" key="10">
    <source>
        <dbReference type="EMBL" id="MDM4016832.1"/>
    </source>
</evidence>
<feature type="transmembrane region" description="Helical" evidence="8">
    <location>
        <begin position="137"/>
        <end position="160"/>
    </location>
</feature>
<feature type="region of interest" description="Disordered" evidence="7">
    <location>
        <begin position="422"/>
        <end position="441"/>
    </location>
</feature>
<dbReference type="Pfam" id="PF03825">
    <property type="entry name" value="Nuc_H_symport"/>
    <property type="match status" value="1"/>
</dbReference>
<feature type="transmembrane region" description="Helical" evidence="8">
    <location>
        <begin position="224"/>
        <end position="243"/>
    </location>
</feature>
<feature type="transmembrane region" description="Helical" evidence="8">
    <location>
        <begin position="311"/>
        <end position="329"/>
    </location>
</feature>
<evidence type="ECO:0000256" key="7">
    <source>
        <dbReference type="SAM" id="MobiDB-lite"/>
    </source>
</evidence>
<keyword evidence="4 8" id="KW-0812">Transmembrane</keyword>
<evidence type="ECO:0000313" key="11">
    <source>
        <dbReference type="Proteomes" id="UP001239462"/>
    </source>
</evidence>
<dbReference type="Gene3D" id="1.20.1250.20">
    <property type="entry name" value="MFS general substrate transporter like domains"/>
    <property type="match status" value="2"/>
</dbReference>
<gene>
    <name evidence="10" type="ORF">QTN89_15405</name>
</gene>
<reference evidence="10 11" key="1">
    <citation type="submission" date="2023-06" db="EMBL/GenBank/DDBJ databases">
        <title>Roseiconus lacunae JC819 isolated from Gulf of Mannar region, Tamil Nadu.</title>
        <authorList>
            <person name="Pk S."/>
            <person name="Ch S."/>
            <person name="Ch V.R."/>
        </authorList>
    </citation>
    <scope>NUCLEOTIDE SEQUENCE [LARGE SCALE GENOMIC DNA]</scope>
    <source>
        <strain evidence="10 11">JC819</strain>
    </source>
</reference>
<dbReference type="Proteomes" id="UP001239462">
    <property type="component" value="Unassembled WGS sequence"/>
</dbReference>
<evidence type="ECO:0000256" key="1">
    <source>
        <dbReference type="ARBA" id="ARBA00004651"/>
    </source>
</evidence>
<feature type="transmembrane region" description="Helical" evidence="8">
    <location>
        <begin position="391"/>
        <end position="411"/>
    </location>
</feature>
<dbReference type="InterPro" id="IPR036259">
    <property type="entry name" value="MFS_trans_sf"/>
</dbReference>
<dbReference type="EMBL" id="JASZZN010000010">
    <property type="protein sequence ID" value="MDM4016832.1"/>
    <property type="molecule type" value="Genomic_DNA"/>
</dbReference>
<keyword evidence="2" id="KW-0813">Transport</keyword>
<dbReference type="InterPro" id="IPR020846">
    <property type="entry name" value="MFS_dom"/>
</dbReference>
<feature type="transmembrane region" description="Helical" evidence="8">
    <location>
        <begin position="350"/>
        <end position="371"/>
    </location>
</feature>
<evidence type="ECO:0000256" key="6">
    <source>
        <dbReference type="ARBA" id="ARBA00023136"/>
    </source>
</evidence>
<dbReference type="InterPro" id="IPR004740">
    <property type="entry name" value="Nuc_H_symport"/>
</dbReference>
<evidence type="ECO:0000256" key="4">
    <source>
        <dbReference type="ARBA" id="ARBA00022692"/>
    </source>
</evidence>
<sequence>MPTTVRLKLMMFLQFFVWGIFFVSLGTYLGVVFAAEESLNSIIGDIYSTQPWAALAAPLIVGYVADRLFNKEIVNAVLHLIGGVLLWYCSTIDSAPDQFYWVMLAFFICYMPTLALVNAITFQNVESVESDFPKIRLWGTIGWIVAGLVVSESFFGIFPLPVLPGVEDAAKTAVPLQIGAVVSVIYGFYSFSLPKSPPQGREQPVNIQKVLGLDAVQLFANPSYLVFAICSFLICIPLAFYYARTNEFVTYMAFGDKTTAIMALGQLSEIFFMALVPFFLKRLGVKMMLLVGMLAWALRYALFGLMPSSGAMLVLGIALHGICYDFFFVTGQLYTDRLAPRDMRTSAQALIGLLTYGAGMLVGNLVLGRWGDHIELDPTSQEGWLAGAKEFWLLPAGLAAAVAILFFVSFWDKSNAATAAVADSEELPPADEDINAVPDPA</sequence>
<dbReference type="PANTHER" id="PTHR23522:SF4">
    <property type="entry name" value="NUCLEOSIDE PERMEASE NUPG-RELATED"/>
    <property type="match status" value="1"/>
</dbReference>
<feature type="transmembrane region" description="Helical" evidence="8">
    <location>
        <begin position="12"/>
        <end position="34"/>
    </location>
</feature>
<evidence type="ECO:0000256" key="8">
    <source>
        <dbReference type="SAM" id="Phobius"/>
    </source>
</evidence>
<feature type="transmembrane region" description="Helical" evidence="8">
    <location>
        <begin position="46"/>
        <end position="65"/>
    </location>
</feature>
<feature type="transmembrane region" description="Helical" evidence="8">
    <location>
        <begin position="287"/>
        <end position="305"/>
    </location>
</feature>
<dbReference type="RefSeq" id="WP_149499356.1">
    <property type="nucleotide sequence ID" value="NZ_JAJMQV010000056.1"/>
</dbReference>
<name>A0ABT7PK05_9BACT</name>
<evidence type="ECO:0000256" key="2">
    <source>
        <dbReference type="ARBA" id="ARBA00022448"/>
    </source>
</evidence>
<feature type="transmembrane region" description="Helical" evidence="8">
    <location>
        <begin position="72"/>
        <end position="88"/>
    </location>
</feature>
<keyword evidence="3" id="KW-1003">Cell membrane</keyword>
<comment type="caution">
    <text evidence="10">The sequence shown here is derived from an EMBL/GenBank/DDBJ whole genome shotgun (WGS) entry which is preliminary data.</text>
</comment>
<feature type="transmembrane region" description="Helical" evidence="8">
    <location>
        <begin position="100"/>
        <end position="125"/>
    </location>
</feature>
<feature type="domain" description="Major facilitator superfamily (MFS) profile" evidence="9">
    <location>
        <begin position="223"/>
        <end position="441"/>
    </location>
</feature>
<evidence type="ECO:0000256" key="5">
    <source>
        <dbReference type="ARBA" id="ARBA00022989"/>
    </source>
</evidence>
<organism evidence="10 11">
    <name type="scientific">Roseiconus lacunae</name>
    <dbReference type="NCBI Taxonomy" id="2605694"/>
    <lineage>
        <taxon>Bacteria</taxon>
        <taxon>Pseudomonadati</taxon>
        <taxon>Planctomycetota</taxon>
        <taxon>Planctomycetia</taxon>
        <taxon>Pirellulales</taxon>
        <taxon>Pirellulaceae</taxon>
        <taxon>Roseiconus</taxon>
    </lineage>
</organism>
<accession>A0ABT7PK05</accession>
<feature type="transmembrane region" description="Helical" evidence="8">
    <location>
        <begin position="172"/>
        <end position="191"/>
    </location>
</feature>
<evidence type="ECO:0000259" key="9">
    <source>
        <dbReference type="PROSITE" id="PS50850"/>
    </source>
</evidence>
<keyword evidence="5 8" id="KW-1133">Transmembrane helix</keyword>
<keyword evidence="11" id="KW-1185">Reference proteome</keyword>
<evidence type="ECO:0000256" key="3">
    <source>
        <dbReference type="ARBA" id="ARBA00022475"/>
    </source>
</evidence>
<comment type="subcellular location">
    <subcellularLocation>
        <location evidence="1">Cell membrane</location>
        <topology evidence="1">Multi-pass membrane protein</topology>
    </subcellularLocation>
</comment>
<dbReference type="SUPFAM" id="SSF103473">
    <property type="entry name" value="MFS general substrate transporter"/>
    <property type="match status" value="1"/>
</dbReference>
<dbReference type="PROSITE" id="PS50850">
    <property type="entry name" value="MFS"/>
    <property type="match status" value="1"/>
</dbReference>
<protein>
    <submittedName>
        <fullName evidence="10">MFS transporter</fullName>
    </submittedName>
</protein>
<proteinExistence type="predicted"/>